<dbReference type="Pfam" id="PF00732">
    <property type="entry name" value="GMC_oxred_N"/>
    <property type="match status" value="1"/>
</dbReference>
<dbReference type="PANTHER" id="PTHR11552:SF147">
    <property type="entry name" value="CHOLINE DEHYDROGENASE, MITOCHONDRIAL"/>
    <property type="match status" value="1"/>
</dbReference>
<accession>A0A6J7PF20</accession>
<evidence type="ECO:0000259" key="6">
    <source>
        <dbReference type="PROSITE" id="PS00624"/>
    </source>
</evidence>
<dbReference type="GO" id="GO:0050660">
    <property type="term" value="F:flavin adenine dinucleotide binding"/>
    <property type="evidence" value="ECO:0007669"/>
    <property type="project" value="InterPro"/>
</dbReference>
<dbReference type="GO" id="GO:0016614">
    <property type="term" value="F:oxidoreductase activity, acting on CH-OH group of donors"/>
    <property type="evidence" value="ECO:0007669"/>
    <property type="project" value="InterPro"/>
</dbReference>
<dbReference type="EMBL" id="CAFBOS010000116">
    <property type="protein sequence ID" value="CAB5004016.1"/>
    <property type="molecule type" value="Genomic_DNA"/>
</dbReference>
<evidence type="ECO:0000256" key="2">
    <source>
        <dbReference type="ARBA" id="ARBA00010790"/>
    </source>
</evidence>
<dbReference type="PIRSF" id="PIRSF000137">
    <property type="entry name" value="Alcohol_oxidase"/>
    <property type="match status" value="1"/>
</dbReference>
<comment type="cofactor">
    <cofactor evidence="1">
        <name>FAD</name>
        <dbReference type="ChEBI" id="CHEBI:57692"/>
    </cofactor>
</comment>
<dbReference type="InterPro" id="IPR036188">
    <property type="entry name" value="FAD/NAD-bd_sf"/>
</dbReference>
<name>A0A6J7PF20_9ZZZZ</name>
<dbReference type="EMBL" id="CAFABA010000054">
    <property type="protein sequence ID" value="CAB4830862.1"/>
    <property type="molecule type" value="Genomic_DNA"/>
</dbReference>
<dbReference type="SUPFAM" id="SSF54373">
    <property type="entry name" value="FAD-linked reductases, C-terminal domain"/>
    <property type="match status" value="1"/>
</dbReference>
<evidence type="ECO:0000256" key="1">
    <source>
        <dbReference type="ARBA" id="ARBA00001974"/>
    </source>
</evidence>
<keyword evidence="3" id="KW-0285">Flavoprotein</keyword>
<comment type="similarity">
    <text evidence="2">Belongs to the GMC oxidoreductase family.</text>
</comment>
<dbReference type="InterPro" id="IPR007867">
    <property type="entry name" value="GMC_OxRtase_C"/>
</dbReference>
<sequence>MTDRVDVVIVGAGAAGATLAARLSEDASRRVLLLEAGPARKDAHADLLSNVTFALTQRDWGFSAQANPTRIVPFPQGKALGGGSAVNGGLALRPLPEDMDAWEAAGNPGWGWTDMLRCLRRLEDDDCGASDIHGTGGPIPVVRWRDEEFTAQQRSFYDACRAVGLDAVADHNDGRSSGIGSFPMNRRDGVRVSTAIGYLEPAASRPNLTVRGGVLVDRVVVRDGRAVGVEIIVDGARELIEAGEVVVSCGAIQTPPLLMRSGIGPGALLRDLGIDVHVDLAGVGANLMEHPGAFLFIVPNEGVCDIAEVQFQLGARITAPGSDQRNDLLLGMMSHWDLRPTPELRDVVGADVIFALTCGVLLPQARGRVAITSTAPDAAPFVDLNLAGHPEDERRLVAALRLMRDITRTAPMRDRVKGFALIDDAAWDSDASLGAYVQSVSAPWYHPSGTARMGPASMEGTVVDHHLRVHGIAGLRVADLSISPTIARATTNLTAIAVGERAAELLA</sequence>
<dbReference type="PROSITE" id="PS00624">
    <property type="entry name" value="GMC_OXRED_2"/>
    <property type="match status" value="1"/>
</dbReference>
<evidence type="ECO:0000259" key="5">
    <source>
        <dbReference type="PROSITE" id="PS00623"/>
    </source>
</evidence>
<protein>
    <submittedName>
        <fullName evidence="9">Unannotated protein</fullName>
    </submittedName>
</protein>
<evidence type="ECO:0000256" key="3">
    <source>
        <dbReference type="ARBA" id="ARBA00022630"/>
    </source>
</evidence>
<dbReference type="Gene3D" id="3.50.50.60">
    <property type="entry name" value="FAD/NAD(P)-binding domain"/>
    <property type="match status" value="1"/>
</dbReference>
<dbReference type="AlphaFoldDB" id="A0A6J7PF20"/>
<keyword evidence="4" id="KW-0274">FAD</keyword>
<reference evidence="9" key="1">
    <citation type="submission" date="2020-05" db="EMBL/GenBank/DDBJ databases">
        <authorList>
            <person name="Chiriac C."/>
            <person name="Salcher M."/>
            <person name="Ghai R."/>
            <person name="Kavagutti S V."/>
        </authorList>
    </citation>
    <scope>NUCLEOTIDE SEQUENCE</scope>
</reference>
<evidence type="ECO:0000313" key="9">
    <source>
        <dbReference type="EMBL" id="CAB5004016.1"/>
    </source>
</evidence>
<dbReference type="InterPro" id="IPR000172">
    <property type="entry name" value="GMC_OxRdtase_N"/>
</dbReference>
<dbReference type="PROSITE" id="PS00623">
    <property type="entry name" value="GMC_OXRED_1"/>
    <property type="match status" value="1"/>
</dbReference>
<dbReference type="EMBL" id="CAFBMH010000054">
    <property type="protein sequence ID" value="CAB4911688.1"/>
    <property type="molecule type" value="Genomic_DNA"/>
</dbReference>
<dbReference type="SUPFAM" id="SSF51905">
    <property type="entry name" value="FAD/NAD(P)-binding domain"/>
    <property type="match status" value="1"/>
</dbReference>
<gene>
    <name evidence="7" type="ORF">UFOPK3139_01450</name>
    <name evidence="8" type="ORF">UFOPK3543_01551</name>
    <name evidence="9" type="ORF">UFOPK3967_01824</name>
</gene>
<organism evidence="9">
    <name type="scientific">freshwater metagenome</name>
    <dbReference type="NCBI Taxonomy" id="449393"/>
    <lineage>
        <taxon>unclassified sequences</taxon>
        <taxon>metagenomes</taxon>
        <taxon>ecological metagenomes</taxon>
    </lineage>
</organism>
<dbReference type="InterPro" id="IPR012132">
    <property type="entry name" value="GMC_OxRdtase"/>
</dbReference>
<evidence type="ECO:0000313" key="8">
    <source>
        <dbReference type="EMBL" id="CAB4911688.1"/>
    </source>
</evidence>
<feature type="domain" description="Glucose-methanol-choline oxidoreductase N-terminal" evidence="6">
    <location>
        <begin position="250"/>
        <end position="264"/>
    </location>
</feature>
<evidence type="ECO:0000256" key="4">
    <source>
        <dbReference type="ARBA" id="ARBA00022827"/>
    </source>
</evidence>
<evidence type="ECO:0000313" key="7">
    <source>
        <dbReference type="EMBL" id="CAB4830862.1"/>
    </source>
</evidence>
<dbReference type="Gene3D" id="3.30.410.40">
    <property type="match status" value="1"/>
</dbReference>
<dbReference type="PANTHER" id="PTHR11552">
    <property type="entry name" value="GLUCOSE-METHANOL-CHOLINE GMC OXIDOREDUCTASE"/>
    <property type="match status" value="1"/>
</dbReference>
<proteinExistence type="inferred from homology"/>
<feature type="domain" description="Glucose-methanol-choline oxidoreductase N-terminal" evidence="5">
    <location>
        <begin position="77"/>
        <end position="100"/>
    </location>
</feature>
<dbReference type="Pfam" id="PF05199">
    <property type="entry name" value="GMC_oxred_C"/>
    <property type="match status" value="1"/>
</dbReference>